<protein>
    <recommendedName>
        <fullName evidence="1">Reverse transcriptase domain-containing protein</fullName>
    </recommendedName>
</protein>
<feature type="domain" description="Reverse transcriptase" evidence="1">
    <location>
        <begin position="1"/>
        <end position="197"/>
    </location>
</feature>
<dbReference type="Pfam" id="PF00078">
    <property type="entry name" value="RVT_1"/>
    <property type="match status" value="1"/>
</dbReference>
<dbReference type="EMBL" id="JANPWB010000015">
    <property type="protein sequence ID" value="KAJ1087845.1"/>
    <property type="molecule type" value="Genomic_DNA"/>
</dbReference>
<evidence type="ECO:0000259" key="1">
    <source>
        <dbReference type="PROSITE" id="PS50878"/>
    </source>
</evidence>
<dbReference type="InterPro" id="IPR000477">
    <property type="entry name" value="RT_dom"/>
</dbReference>
<dbReference type="Proteomes" id="UP001066276">
    <property type="component" value="Chromosome 11"/>
</dbReference>
<dbReference type="PROSITE" id="PS50878">
    <property type="entry name" value="RT_POL"/>
    <property type="match status" value="1"/>
</dbReference>
<organism evidence="2 3">
    <name type="scientific">Pleurodeles waltl</name>
    <name type="common">Iberian ribbed newt</name>
    <dbReference type="NCBI Taxonomy" id="8319"/>
    <lineage>
        <taxon>Eukaryota</taxon>
        <taxon>Metazoa</taxon>
        <taxon>Chordata</taxon>
        <taxon>Craniata</taxon>
        <taxon>Vertebrata</taxon>
        <taxon>Euteleostomi</taxon>
        <taxon>Amphibia</taxon>
        <taxon>Batrachia</taxon>
        <taxon>Caudata</taxon>
        <taxon>Salamandroidea</taxon>
        <taxon>Salamandridae</taxon>
        <taxon>Pleurodelinae</taxon>
        <taxon>Pleurodeles</taxon>
    </lineage>
</organism>
<keyword evidence="3" id="KW-1185">Reference proteome</keyword>
<sequence length="197" mass="22048">MEAGHCSASIEKKPSLDPEKTENFRPICRLLFFAKVAEVHVIDQLMNFIEAEDLLHETQLGFHPEFSTEWAFLLASESLRQIVDGGKTAALFIPDLSAAFDTVSQGLLLERLYNNGVGESALLRIASFLQKHTIQVVQQPFFPEAVLLQPGVPLGSTLSPTLSNLYMHPFVDFIECHRFNIVSYVDDTQLIITLSQD</sequence>
<name>A0AAV7LK51_PLEWA</name>
<comment type="caution">
    <text evidence="2">The sequence shown here is derived from an EMBL/GenBank/DDBJ whole genome shotgun (WGS) entry which is preliminary data.</text>
</comment>
<gene>
    <name evidence="2" type="ORF">NDU88_001008</name>
</gene>
<evidence type="ECO:0000313" key="3">
    <source>
        <dbReference type="Proteomes" id="UP001066276"/>
    </source>
</evidence>
<proteinExistence type="predicted"/>
<accession>A0AAV7LK51</accession>
<evidence type="ECO:0000313" key="2">
    <source>
        <dbReference type="EMBL" id="KAJ1087845.1"/>
    </source>
</evidence>
<dbReference type="AlphaFoldDB" id="A0AAV7LK51"/>
<dbReference type="PANTHER" id="PTHR33332">
    <property type="entry name" value="REVERSE TRANSCRIPTASE DOMAIN-CONTAINING PROTEIN"/>
    <property type="match status" value="1"/>
</dbReference>
<reference evidence="2" key="1">
    <citation type="journal article" date="2022" name="bioRxiv">
        <title>Sequencing and chromosome-scale assembly of the giantPleurodeles waltlgenome.</title>
        <authorList>
            <person name="Brown T."/>
            <person name="Elewa A."/>
            <person name="Iarovenko S."/>
            <person name="Subramanian E."/>
            <person name="Araus A.J."/>
            <person name="Petzold A."/>
            <person name="Susuki M."/>
            <person name="Suzuki K.-i.T."/>
            <person name="Hayashi T."/>
            <person name="Toyoda A."/>
            <person name="Oliveira C."/>
            <person name="Osipova E."/>
            <person name="Leigh N.D."/>
            <person name="Simon A."/>
            <person name="Yun M.H."/>
        </authorList>
    </citation>
    <scope>NUCLEOTIDE SEQUENCE</scope>
    <source>
        <strain evidence="2">20211129_DDA</strain>
        <tissue evidence="2">Liver</tissue>
    </source>
</reference>